<keyword evidence="5 6" id="KW-0472">Membrane</keyword>
<evidence type="ECO:0000256" key="6">
    <source>
        <dbReference type="SAM" id="Phobius"/>
    </source>
</evidence>
<dbReference type="Gene3D" id="1.20.1250.20">
    <property type="entry name" value="MFS general substrate transporter like domains"/>
    <property type="match status" value="1"/>
</dbReference>
<protein>
    <submittedName>
        <fullName evidence="8">MFS transporter</fullName>
    </submittedName>
</protein>
<feature type="transmembrane region" description="Helical" evidence="6">
    <location>
        <begin position="311"/>
        <end position="332"/>
    </location>
</feature>
<feature type="transmembrane region" description="Helical" evidence="6">
    <location>
        <begin position="12"/>
        <end position="41"/>
    </location>
</feature>
<sequence>MASIHGVRRQRINTFNVLILCFVGLGSMTYGYTASIIGTTLGQPSFIEYFELDTKSNGTDLIATTNGLFQAGGVVGTLLLPIVSDKYGRKWGIAISAILAIISGAVLAGSTHIAEFIAFRFVAGAAAFMILAAVPIWMNEVVPVKMRAGLVDIHAVFLVGGYTVQGWIGFGFFFWTSGGQNTWRPPLALQCAWPLFLLCGLYWIPESPRWLIMQDRIDEARTILDRLHSDPSDPENEYARSEFYQIQKQIAIDRTLETSWIAMFRKPSYRKRALLAIGTTFFIQCSGVLVINNYGPTLYKNLGFSPIKQLLYPAAWLTFAWGANAMAIPLVDHFPRNKYIAAGILGCMVTLIIEAALVANFGSSQNKPALLAAVAMFFIFQIPYSFCLDGTQFAYLGELFPTHLRAKGVSLGVATISFTNIIWLQAAPTAFITIGWKFYLVFIIPGTIGGIIIWTWFPDTNGLPLEEVAALFGDEDEVAVYQREINIEGGVVTDMHTEAKREHLHTEDLGTGDVEQKA</sequence>
<dbReference type="Proteomes" id="UP000799770">
    <property type="component" value="Unassembled WGS sequence"/>
</dbReference>
<feature type="transmembrane region" description="Helical" evidence="6">
    <location>
        <begin position="91"/>
        <end position="111"/>
    </location>
</feature>
<feature type="transmembrane region" description="Helical" evidence="6">
    <location>
        <begin position="368"/>
        <end position="387"/>
    </location>
</feature>
<feature type="transmembrane region" description="Helical" evidence="6">
    <location>
        <begin position="408"/>
        <end position="426"/>
    </location>
</feature>
<comment type="subcellular location">
    <subcellularLocation>
        <location evidence="1">Membrane</location>
        <topology evidence="1">Multi-pass membrane protein</topology>
    </subcellularLocation>
</comment>
<dbReference type="Pfam" id="PF00083">
    <property type="entry name" value="Sugar_tr"/>
    <property type="match status" value="1"/>
</dbReference>
<keyword evidence="4 6" id="KW-1133">Transmembrane helix</keyword>
<keyword evidence="3 6" id="KW-0812">Transmembrane</keyword>
<evidence type="ECO:0000256" key="3">
    <source>
        <dbReference type="ARBA" id="ARBA00022692"/>
    </source>
</evidence>
<dbReference type="PANTHER" id="PTHR48022">
    <property type="entry name" value="PLASTIDIC GLUCOSE TRANSPORTER 4"/>
    <property type="match status" value="1"/>
</dbReference>
<dbReference type="PANTHER" id="PTHR48022:SF11">
    <property type="entry name" value="MONOSACCHARIDE TRANSPORTER (HXT8), PUTATIVE (AFU_ORTHOLOGUE AFUA_2G08120)-RELATED"/>
    <property type="match status" value="1"/>
</dbReference>
<dbReference type="AlphaFoldDB" id="A0A6A5ZG72"/>
<feature type="transmembrane region" description="Helical" evidence="6">
    <location>
        <begin position="117"/>
        <end position="138"/>
    </location>
</feature>
<accession>A0A6A5ZG72</accession>
<organism evidence="8 9">
    <name type="scientific">Lophiotrema nucula</name>
    <dbReference type="NCBI Taxonomy" id="690887"/>
    <lineage>
        <taxon>Eukaryota</taxon>
        <taxon>Fungi</taxon>
        <taxon>Dikarya</taxon>
        <taxon>Ascomycota</taxon>
        <taxon>Pezizomycotina</taxon>
        <taxon>Dothideomycetes</taxon>
        <taxon>Pleosporomycetidae</taxon>
        <taxon>Pleosporales</taxon>
        <taxon>Lophiotremataceae</taxon>
        <taxon>Lophiotrema</taxon>
    </lineage>
</organism>
<feature type="transmembrane region" description="Helical" evidence="6">
    <location>
        <begin position="339"/>
        <end position="362"/>
    </location>
</feature>
<dbReference type="OrthoDB" id="6612291at2759"/>
<evidence type="ECO:0000259" key="7">
    <source>
        <dbReference type="PROSITE" id="PS50850"/>
    </source>
</evidence>
<dbReference type="GO" id="GO:0005351">
    <property type="term" value="F:carbohydrate:proton symporter activity"/>
    <property type="evidence" value="ECO:0007669"/>
    <property type="project" value="TreeGrafter"/>
</dbReference>
<feature type="transmembrane region" description="Helical" evidence="6">
    <location>
        <begin position="273"/>
        <end position="291"/>
    </location>
</feature>
<evidence type="ECO:0000313" key="9">
    <source>
        <dbReference type="Proteomes" id="UP000799770"/>
    </source>
</evidence>
<evidence type="ECO:0000256" key="2">
    <source>
        <dbReference type="ARBA" id="ARBA00010992"/>
    </source>
</evidence>
<dbReference type="EMBL" id="ML977318">
    <property type="protein sequence ID" value="KAF2117727.1"/>
    <property type="molecule type" value="Genomic_DNA"/>
</dbReference>
<evidence type="ECO:0000256" key="1">
    <source>
        <dbReference type="ARBA" id="ARBA00004141"/>
    </source>
</evidence>
<feature type="transmembrane region" description="Helical" evidence="6">
    <location>
        <begin position="150"/>
        <end position="175"/>
    </location>
</feature>
<dbReference type="GO" id="GO:0016020">
    <property type="term" value="C:membrane"/>
    <property type="evidence" value="ECO:0007669"/>
    <property type="project" value="UniProtKB-SubCell"/>
</dbReference>
<gene>
    <name evidence="8" type="ORF">BDV96DRAFT_489187</name>
</gene>
<feature type="domain" description="Major facilitator superfamily (MFS) profile" evidence="7">
    <location>
        <begin position="19"/>
        <end position="461"/>
    </location>
</feature>
<proteinExistence type="inferred from homology"/>
<evidence type="ECO:0000256" key="4">
    <source>
        <dbReference type="ARBA" id="ARBA00022989"/>
    </source>
</evidence>
<evidence type="ECO:0000313" key="8">
    <source>
        <dbReference type="EMBL" id="KAF2117727.1"/>
    </source>
</evidence>
<reference evidence="8" key="1">
    <citation type="journal article" date="2020" name="Stud. Mycol.">
        <title>101 Dothideomycetes genomes: a test case for predicting lifestyles and emergence of pathogens.</title>
        <authorList>
            <person name="Haridas S."/>
            <person name="Albert R."/>
            <person name="Binder M."/>
            <person name="Bloem J."/>
            <person name="Labutti K."/>
            <person name="Salamov A."/>
            <person name="Andreopoulos B."/>
            <person name="Baker S."/>
            <person name="Barry K."/>
            <person name="Bills G."/>
            <person name="Bluhm B."/>
            <person name="Cannon C."/>
            <person name="Castanera R."/>
            <person name="Culley D."/>
            <person name="Daum C."/>
            <person name="Ezra D."/>
            <person name="Gonzalez J."/>
            <person name="Henrissat B."/>
            <person name="Kuo A."/>
            <person name="Liang C."/>
            <person name="Lipzen A."/>
            <person name="Lutzoni F."/>
            <person name="Magnuson J."/>
            <person name="Mondo S."/>
            <person name="Nolan M."/>
            <person name="Ohm R."/>
            <person name="Pangilinan J."/>
            <person name="Park H.-J."/>
            <person name="Ramirez L."/>
            <person name="Alfaro M."/>
            <person name="Sun H."/>
            <person name="Tritt A."/>
            <person name="Yoshinaga Y."/>
            <person name="Zwiers L.-H."/>
            <person name="Turgeon B."/>
            <person name="Goodwin S."/>
            <person name="Spatafora J."/>
            <person name="Crous P."/>
            <person name="Grigoriev I."/>
        </authorList>
    </citation>
    <scope>NUCLEOTIDE SEQUENCE</scope>
    <source>
        <strain evidence="8">CBS 627.86</strain>
    </source>
</reference>
<dbReference type="InterPro" id="IPR050360">
    <property type="entry name" value="MFS_Sugar_Transporters"/>
</dbReference>
<feature type="transmembrane region" description="Helical" evidence="6">
    <location>
        <begin position="438"/>
        <end position="457"/>
    </location>
</feature>
<dbReference type="SUPFAM" id="SSF103473">
    <property type="entry name" value="MFS general substrate transporter"/>
    <property type="match status" value="1"/>
</dbReference>
<dbReference type="InterPro" id="IPR036259">
    <property type="entry name" value="MFS_trans_sf"/>
</dbReference>
<dbReference type="PROSITE" id="PS50850">
    <property type="entry name" value="MFS"/>
    <property type="match status" value="1"/>
</dbReference>
<keyword evidence="9" id="KW-1185">Reference proteome</keyword>
<dbReference type="InterPro" id="IPR020846">
    <property type="entry name" value="MFS_dom"/>
</dbReference>
<comment type="similarity">
    <text evidence="2">Belongs to the major facilitator superfamily. Sugar transporter (TC 2.A.1.1) family.</text>
</comment>
<evidence type="ECO:0000256" key="5">
    <source>
        <dbReference type="ARBA" id="ARBA00023136"/>
    </source>
</evidence>
<name>A0A6A5ZG72_9PLEO</name>
<dbReference type="InterPro" id="IPR005828">
    <property type="entry name" value="MFS_sugar_transport-like"/>
</dbReference>